<name>A0ABD2YZX9_9GENT</name>
<dbReference type="Gene3D" id="2.40.50.40">
    <property type="match status" value="1"/>
</dbReference>
<dbReference type="Pfam" id="PF16719">
    <property type="entry name" value="SAWADEE"/>
    <property type="match status" value="1"/>
</dbReference>
<dbReference type="InterPro" id="IPR016197">
    <property type="entry name" value="Chromo-like_dom_sf"/>
</dbReference>
<reference evidence="2 3" key="1">
    <citation type="submission" date="2024-11" db="EMBL/GenBank/DDBJ databases">
        <title>A near-complete genome assembly of Cinchona calisaya.</title>
        <authorList>
            <person name="Lian D.C."/>
            <person name="Zhao X.W."/>
            <person name="Wei L."/>
        </authorList>
    </citation>
    <scope>NUCLEOTIDE SEQUENCE [LARGE SCALE GENOMIC DNA]</scope>
    <source>
        <tissue evidence="2">Nenye</tissue>
    </source>
</reference>
<feature type="domain" description="SAWADEE" evidence="1">
    <location>
        <begin position="136"/>
        <end position="263"/>
    </location>
</feature>
<dbReference type="PANTHER" id="PTHR33827:SF2">
    <property type="entry name" value="PROTEIN SAWADEE HOMEODOMAIN HOMOLOG 1"/>
    <property type="match status" value="1"/>
</dbReference>
<gene>
    <name evidence="2" type="ORF">ACH5RR_024464</name>
</gene>
<dbReference type="AlphaFoldDB" id="A0ABD2YZX9"/>
<dbReference type="Gene3D" id="2.30.30.140">
    <property type="match status" value="1"/>
</dbReference>
<dbReference type="Proteomes" id="UP001630127">
    <property type="component" value="Unassembled WGS sequence"/>
</dbReference>
<dbReference type="PANTHER" id="PTHR33827">
    <property type="entry name" value="PROTEIN SAWADEE HOMEODOMAIN HOMOLOG 2"/>
    <property type="match status" value="1"/>
</dbReference>
<sequence>MENDFEPEFTLAEIVEMDRLYKGMGEKSLNQQFYQELATKFSNSVHRFGKSSIKWEQVQSWFQDLHKELETKVSSFRRKVEKSIVPRIMTMKKTAVGSSSVVKRDESDLLWPAKISKQAVQNSRKPKGASVAELSELVFEAKSSKDFAWYDVASFLNYRVTYSGELEVRVRFAGFDKDQDEWVNVQRGVRERSIPLEPSECERVKIGDLVLCFRENEDHAIYCDARVIDIQRTSHDSEDCNCIFVVRYDQDFVEDQVQLNRLCCRPVS</sequence>
<dbReference type="InterPro" id="IPR039276">
    <property type="entry name" value="SHH1/2"/>
</dbReference>
<evidence type="ECO:0000313" key="3">
    <source>
        <dbReference type="Proteomes" id="UP001630127"/>
    </source>
</evidence>
<comment type="caution">
    <text evidence="2">The sequence shown here is derived from an EMBL/GenBank/DDBJ whole genome shotgun (WGS) entry which is preliminary data.</text>
</comment>
<dbReference type="SUPFAM" id="SSF54160">
    <property type="entry name" value="Chromo domain-like"/>
    <property type="match status" value="1"/>
</dbReference>
<organism evidence="2 3">
    <name type="scientific">Cinchona calisaya</name>
    <dbReference type="NCBI Taxonomy" id="153742"/>
    <lineage>
        <taxon>Eukaryota</taxon>
        <taxon>Viridiplantae</taxon>
        <taxon>Streptophyta</taxon>
        <taxon>Embryophyta</taxon>
        <taxon>Tracheophyta</taxon>
        <taxon>Spermatophyta</taxon>
        <taxon>Magnoliopsida</taxon>
        <taxon>eudicotyledons</taxon>
        <taxon>Gunneridae</taxon>
        <taxon>Pentapetalae</taxon>
        <taxon>asterids</taxon>
        <taxon>lamiids</taxon>
        <taxon>Gentianales</taxon>
        <taxon>Rubiaceae</taxon>
        <taxon>Cinchonoideae</taxon>
        <taxon>Cinchoneae</taxon>
        <taxon>Cinchona</taxon>
    </lineage>
</organism>
<protein>
    <recommendedName>
        <fullName evidence="1">SAWADEE domain-containing protein</fullName>
    </recommendedName>
</protein>
<keyword evidence="3" id="KW-1185">Reference proteome</keyword>
<dbReference type="InterPro" id="IPR032001">
    <property type="entry name" value="SAWADEE_dom"/>
</dbReference>
<evidence type="ECO:0000259" key="1">
    <source>
        <dbReference type="Pfam" id="PF16719"/>
    </source>
</evidence>
<proteinExistence type="predicted"/>
<accession>A0ABD2YZX9</accession>
<evidence type="ECO:0000313" key="2">
    <source>
        <dbReference type="EMBL" id="KAL3511747.1"/>
    </source>
</evidence>
<dbReference type="EMBL" id="JBJUIK010000011">
    <property type="protein sequence ID" value="KAL3511747.1"/>
    <property type="molecule type" value="Genomic_DNA"/>
</dbReference>